<dbReference type="InterPro" id="IPR055170">
    <property type="entry name" value="GFO_IDH_MocA-like_dom"/>
</dbReference>
<proteinExistence type="predicted"/>
<dbReference type="Gene3D" id="3.30.360.10">
    <property type="entry name" value="Dihydrodipicolinate Reductase, domain 2"/>
    <property type="match status" value="1"/>
</dbReference>
<evidence type="ECO:0000259" key="1">
    <source>
        <dbReference type="Pfam" id="PF01408"/>
    </source>
</evidence>
<name>A0A7X1B081_9BACT</name>
<evidence type="ECO:0000313" key="3">
    <source>
        <dbReference type="EMBL" id="MBC2603211.1"/>
    </source>
</evidence>
<dbReference type="RefSeq" id="WP_185693844.1">
    <property type="nucleotide sequence ID" value="NZ_JACHVA010000124.1"/>
</dbReference>
<sequence>MKSKVGLMGCGTVAGYGHIPAILEVPDLELVALYDPTESRLQAMQERYAIPHAFSNLDDFFASGIEAVTITSPAPCHRDNVIDCARHQLPVLCEKPLAMDRAEGEEMVAAMRAAGLTLYTGFCYRFSPSALKIRELVRAGAIGAVRSLRLIYNWSMAGKYMEVPGGGKRIHQRREARMLEGGHMVDCGTHQIDLAQFWLGSPVVRYAGQGAWVDEFEAPDHMWLHLDHANGAHTMVEMSYSYTHTSARKCSLFTYELIGTEGILRYDRDSKSFTMENGAGHHDFPWHPEKEFRGMYREWARALRSGKSDLLTSGEEGIRVADIARSATESVIRDRL</sequence>
<dbReference type="PANTHER" id="PTHR43708:SF4">
    <property type="entry name" value="OXIDOREDUCTASE YCEM-RELATED"/>
    <property type="match status" value="1"/>
</dbReference>
<dbReference type="InterPro" id="IPR036291">
    <property type="entry name" value="NAD(P)-bd_dom_sf"/>
</dbReference>
<feature type="domain" description="Gfo/Idh/MocA-like oxidoreductase N-terminal" evidence="1">
    <location>
        <begin position="4"/>
        <end position="122"/>
    </location>
</feature>
<gene>
    <name evidence="3" type="ORF">H5P30_15625</name>
</gene>
<dbReference type="InterPro" id="IPR051317">
    <property type="entry name" value="Gfo/Idh/MocA_oxidoreduct"/>
</dbReference>
<dbReference type="Gene3D" id="3.40.50.720">
    <property type="entry name" value="NAD(P)-binding Rossmann-like Domain"/>
    <property type="match status" value="1"/>
</dbReference>
<dbReference type="SUPFAM" id="SSF51735">
    <property type="entry name" value="NAD(P)-binding Rossmann-fold domains"/>
    <property type="match status" value="1"/>
</dbReference>
<dbReference type="AlphaFoldDB" id="A0A7X1B081"/>
<accession>A0A7X1B081</accession>
<dbReference type="EMBL" id="JACHVA010000124">
    <property type="protein sequence ID" value="MBC2603211.1"/>
    <property type="molecule type" value="Genomic_DNA"/>
</dbReference>
<comment type="caution">
    <text evidence="3">The sequence shown here is derived from an EMBL/GenBank/DDBJ whole genome shotgun (WGS) entry which is preliminary data.</text>
</comment>
<dbReference type="Pfam" id="PF22725">
    <property type="entry name" value="GFO_IDH_MocA_C3"/>
    <property type="match status" value="1"/>
</dbReference>
<dbReference type="Pfam" id="PF01408">
    <property type="entry name" value="GFO_IDH_MocA"/>
    <property type="match status" value="1"/>
</dbReference>
<dbReference type="SUPFAM" id="SSF55347">
    <property type="entry name" value="Glyceraldehyde-3-phosphate dehydrogenase-like, C-terminal domain"/>
    <property type="match status" value="1"/>
</dbReference>
<dbReference type="GO" id="GO:0000166">
    <property type="term" value="F:nucleotide binding"/>
    <property type="evidence" value="ECO:0007669"/>
    <property type="project" value="InterPro"/>
</dbReference>
<organism evidence="3 4">
    <name type="scientific">Puniceicoccus vermicola</name>
    <dbReference type="NCBI Taxonomy" id="388746"/>
    <lineage>
        <taxon>Bacteria</taxon>
        <taxon>Pseudomonadati</taxon>
        <taxon>Verrucomicrobiota</taxon>
        <taxon>Opitutia</taxon>
        <taxon>Puniceicoccales</taxon>
        <taxon>Puniceicoccaceae</taxon>
        <taxon>Puniceicoccus</taxon>
    </lineage>
</organism>
<feature type="domain" description="GFO/IDH/MocA-like oxidoreductase" evidence="2">
    <location>
        <begin position="131"/>
        <end position="264"/>
    </location>
</feature>
<evidence type="ECO:0000259" key="2">
    <source>
        <dbReference type="Pfam" id="PF22725"/>
    </source>
</evidence>
<protein>
    <submittedName>
        <fullName evidence="3">Gfo/Idh/MocA family oxidoreductase</fullName>
    </submittedName>
</protein>
<evidence type="ECO:0000313" key="4">
    <source>
        <dbReference type="Proteomes" id="UP000525652"/>
    </source>
</evidence>
<dbReference type="Proteomes" id="UP000525652">
    <property type="component" value="Unassembled WGS sequence"/>
</dbReference>
<dbReference type="PANTHER" id="PTHR43708">
    <property type="entry name" value="CONSERVED EXPRESSED OXIDOREDUCTASE (EUROFUNG)"/>
    <property type="match status" value="1"/>
</dbReference>
<keyword evidence="4" id="KW-1185">Reference proteome</keyword>
<dbReference type="InterPro" id="IPR000683">
    <property type="entry name" value="Gfo/Idh/MocA-like_OxRdtase_N"/>
</dbReference>
<reference evidence="3 4" key="1">
    <citation type="submission" date="2020-07" db="EMBL/GenBank/DDBJ databases">
        <authorList>
            <person name="Feng X."/>
        </authorList>
    </citation>
    <scope>NUCLEOTIDE SEQUENCE [LARGE SCALE GENOMIC DNA]</scope>
    <source>
        <strain evidence="3 4">JCM14086</strain>
    </source>
</reference>